<sequence>MLKFLNNKFINSSKKIKIELYILPLLIFISLYFFIIQNIDDKKDDLSYKLNSFTQKNERFDGSFLELFSTLENLSKNNNITILSSQRDENFINLKGLSKEKSILFFLKEIENINNFTKINSLLLNNKENTGDFLFDLNIDLNNFYIKNISKIKNEKNINKLTNKEFEKKDLKINAIIADYAFINNIWVKKNEKINGLELIKIQRNFVVLKNENEEIKLELLNEEYLKKLD</sequence>
<keyword evidence="1" id="KW-0472">Membrane</keyword>
<evidence type="ECO:0000313" key="3">
    <source>
        <dbReference type="Proteomes" id="UP000503313"/>
    </source>
</evidence>
<dbReference type="Proteomes" id="UP000503313">
    <property type="component" value="Chromosome"/>
</dbReference>
<organism evidence="2 3">
    <name type="scientific">Arcobacter defluvii</name>
    <dbReference type="NCBI Taxonomy" id="873191"/>
    <lineage>
        <taxon>Bacteria</taxon>
        <taxon>Pseudomonadati</taxon>
        <taxon>Campylobacterota</taxon>
        <taxon>Epsilonproteobacteria</taxon>
        <taxon>Campylobacterales</taxon>
        <taxon>Arcobacteraceae</taxon>
        <taxon>Arcobacter</taxon>
    </lineage>
</organism>
<dbReference type="RefSeq" id="WP_129011235.1">
    <property type="nucleotide sequence ID" value="NZ_CP053835.1"/>
</dbReference>
<name>A0AAE7BFN2_9BACT</name>
<evidence type="ECO:0008006" key="4">
    <source>
        <dbReference type="Google" id="ProtNLM"/>
    </source>
</evidence>
<dbReference type="EMBL" id="CP053835">
    <property type="protein sequence ID" value="QKF78208.1"/>
    <property type="molecule type" value="Genomic_DNA"/>
</dbReference>
<keyword evidence="1" id="KW-0812">Transmembrane</keyword>
<protein>
    <recommendedName>
        <fullName evidence="4">Transformation system protein</fullName>
    </recommendedName>
</protein>
<gene>
    <name evidence="2" type="ORF">ADFLV_2198</name>
</gene>
<accession>A0AAE7BFN2</accession>
<keyword evidence="1" id="KW-1133">Transmembrane helix</keyword>
<feature type="transmembrane region" description="Helical" evidence="1">
    <location>
        <begin position="20"/>
        <end position="39"/>
    </location>
</feature>
<reference evidence="2 3" key="1">
    <citation type="submission" date="2020-05" db="EMBL/GenBank/DDBJ databases">
        <title>Complete genome sequencing of Campylobacter and Arcobacter type strains.</title>
        <authorList>
            <person name="Miller W.G."/>
            <person name="Yee E."/>
        </authorList>
    </citation>
    <scope>NUCLEOTIDE SEQUENCE [LARGE SCALE GENOMIC DNA]</scope>
    <source>
        <strain evidence="2 3">LMG 25694</strain>
    </source>
</reference>
<proteinExistence type="predicted"/>
<dbReference type="KEGG" id="adz:ADFLV_2198"/>
<keyword evidence="3" id="KW-1185">Reference proteome</keyword>
<dbReference type="AlphaFoldDB" id="A0AAE7BFN2"/>
<evidence type="ECO:0000313" key="2">
    <source>
        <dbReference type="EMBL" id="QKF78208.1"/>
    </source>
</evidence>
<evidence type="ECO:0000256" key="1">
    <source>
        <dbReference type="SAM" id="Phobius"/>
    </source>
</evidence>